<protein>
    <submittedName>
        <fullName evidence="2">Uncharacterized protein</fullName>
    </submittedName>
</protein>
<dbReference type="AlphaFoldDB" id="J4HZL3"/>
<dbReference type="InParanoid" id="J4HZL3"/>
<reference evidence="2 3" key="1">
    <citation type="journal article" date="2012" name="Appl. Environ. Microbiol.">
        <title>Short-read sequencing for genomic analysis of the brown rot fungus Fibroporia radiculosa.</title>
        <authorList>
            <person name="Tang J.D."/>
            <person name="Perkins A.D."/>
            <person name="Sonstegard T.S."/>
            <person name="Schroeder S.G."/>
            <person name="Burgess S.C."/>
            <person name="Diehl S.V."/>
        </authorList>
    </citation>
    <scope>NUCLEOTIDE SEQUENCE [LARGE SCALE GENOMIC DNA]</scope>
    <source>
        <strain evidence="2 3">TFFH 294</strain>
    </source>
</reference>
<dbReference type="EMBL" id="HE797160">
    <property type="protein sequence ID" value="CCM04567.1"/>
    <property type="molecule type" value="Genomic_DNA"/>
</dbReference>
<dbReference type="OrthoDB" id="2574879at2759"/>
<evidence type="ECO:0000313" key="2">
    <source>
        <dbReference type="EMBL" id="CCM04567.1"/>
    </source>
</evidence>
<feature type="region of interest" description="Disordered" evidence="1">
    <location>
        <begin position="1"/>
        <end position="32"/>
    </location>
</feature>
<dbReference type="HOGENOM" id="CLU_071087_0_0_1"/>
<gene>
    <name evidence="2" type="ORF">FIBRA_06748</name>
</gene>
<dbReference type="RefSeq" id="XP_012183850.1">
    <property type="nucleotide sequence ID" value="XM_012328460.1"/>
</dbReference>
<accession>J4HZL3</accession>
<proteinExistence type="predicted"/>
<sequence length="237" mass="26370">MNDNAQSGGLEPTPPNHPPNDQARTRPLSSTQERKLVEYLEERLLEVTRNFKKRSHPSTTLPSLSLYLTATHPLLALILQIPPVYPSSYLRTSLLLRLTGEVLSSIIGYVPGASTLAQLLAWLDDLDRGWLTVLRQQAWDPAEHVGVDVDTLNDSDSSRSTPISQTDRTRLRSMLIAGTDQMEEWLSGMDTPEQDFRSALETLGLQQSFDDLFTRTLAEMGSLDGSMNDPKGMESTC</sequence>
<evidence type="ECO:0000313" key="3">
    <source>
        <dbReference type="Proteomes" id="UP000006352"/>
    </source>
</evidence>
<name>J4HZL3_9APHY</name>
<evidence type="ECO:0000256" key="1">
    <source>
        <dbReference type="SAM" id="MobiDB-lite"/>
    </source>
</evidence>
<keyword evidence="3" id="KW-1185">Reference proteome</keyword>
<dbReference type="Proteomes" id="UP000006352">
    <property type="component" value="Unassembled WGS sequence"/>
</dbReference>
<organism evidence="2 3">
    <name type="scientific">Fibroporia radiculosa</name>
    <dbReference type="NCBI Taxonomy" id="599839"/>
    <lineage>
        <taxon>Eukaryota</taxon>
        <taxon>Fungi</taxon>
        <taxon>Dikarya</taxon>
        <taxon>Basidiomycota</taxon>
        <taxon>Agaricomycotina</taxon>
        <taxon>Agaricomycetes</taxon>
        <taxon>Polyporales</taxon>
        <taxon>Fibroporiaceae</taxon>
        <taxon>Fibroporia</taxon>
    </lineage>
</organism>
<dbReference type="GeneID" id="24099478"/>